<dbReference type="RefSeq" id="XP_031557644.1">
    <property type="nucleotide sequence ID" value="XM_031701784.1"/>
</dbReference>
<protein>
    <submittedName>
        <fullName evidence="2">Uncharacterized protein LOC116294229 isoform X1</fullName>
    </submittedName>
</protein>
<dbReference type="InParanoid" id="A0A6P8HMQ8"/>
<proteinExistence type="predicted"/>
<gene>
    <name evidence="2" type="primary">LOC116294229</name>
</gene>
<name>A0A6P8HMQ8_ACTTE</name>
<reference evidence="2" key="1">
    <citation type="submission" date="2025-08" db="UniProtKB">
        <authorList>
            <consortium name="RefSeq"/>
        </authorList>
    </citation>
    <scope>IDENTIFICATION</scope>
    <source>
        <tissue evidence="2">Tentacle</tissue>
    </source>
</reference>
<keyword evidence="1" id="KW-1185">Reference proteome</keyword>
<accession>A0A6P8HMQ8</accession>
<sequence length="254" mass="29627">MSSKILPSSKVTCKILWDIMLRKGNNSNIYSVYVLQQGFRTMYNKLRKGDNFEGYVLTESYGAKENQDIVEKVIQAVDGDNGGCDKCPWTHAQLKAAGASYFKSRRDANSRDMKNNADEHRRVCRRQGRIRDKLQRQLDMLEKVNCGQEKREKHREVLTLEYTSSDESDISEDEDGKPQLKSYLTKKFPWERTCLRKTKELLDQKYLDSLPMRSRRSMLPRRKHTMFSTRPIPNNPQEWAVRQVVPNISTSTPL</sequence>
<dbReference type="Proteomes" id="UP000515163">
    <property type="component" value="Unplaced"/>
</dbReference>
<organism evidence="1 2">
    <name type="scientific">Actinia tenebrosa</name>
    <name type="common">Australian red waratah sea anemone</name>
    <dbReference type="NCBI Taxonomy" id="6105"/>
    <lineage>
        <taxon>Eukaryota</taxon>
        <taxon>Metazoa</taxon>
        <taxon>Cnidaria</taxon>
        <taxon>Anthozoa</taxon>
        <taxon>Hexacorallia</taxon>
        <taxon>Actiniaria</taxon>
        <taxon>Actiniidae</taxon>
        <taxon>Actinia</taxon>
    </lineage>
</organism>
<dbReference type="GeneID" id="116294229"/>
<dbReference type="OrthoDB" id="5985813at2759"/>
<evidence type="ECO:0000313" key="1">
    <source>
        <dbReference type="Proteomes" id="UP000515163"/>
    </source>
</evidence>
<dbReference type="AlphaFoldDB" id="A0A6P8HMQ8"/>
<dbReference type="KEGG" id="aten:116294229"/>
<evidence type="ECO:0000313" key="2">
    <source>
        <dbReference type="RefSeq" id="XP_031557644.1"/>
    </source>
</evidence>